<name>A0A4Q9N1N8_9APHY</name>
<accession>A0A4Q9N1N8</accession>
<organism evidence="3">
    <name type="scientific">Dichomitus squalens</name>
    <dbReference type="NCBI Taxonomy" id="114155"/>
    <lineage>
        <taxon>Eukaryota</taxon>
        <taxon>Fungi</taxon>
        <taxon>Dikarya</taxon>
        <taxon>Basidiomycota</taxon>
        <taxon>Agaricomycotina</taxon>
        <taxon>Agaricomycetes</taxon>
        <taxon>Polyporales</taxon>
        <taxon>Polyporaceae</taxon>
        <taxon>Dichomitus</taxon>
    </lineage>
</organism>
<evidence type="ECO:0000313" key="3">
    <source>
        <dbReference type="EMBL" id="TBU33807.1"/>
    </source>
</evidence>
<keyword evidence="1" id="KW-0812">Transmembrane</keyword>
<dbReference type="Proteomes" id="UP000292957">
    <property type="component" value="Unassembled WGS sequence"/>
</dbReference>
<protein>
    <recommendedName>
        <fullName evidence="2">DUF6533 domain-containing protein</fullName>
    </recommendedName>
</protein>
<keyword evidence="1" id="KW-1133">Transmembrane helix</keyword>
<dbReference type="InterPro" id="IPR045340">
    <property type="entry name" value="DUF6533"/>
</dbReference>
<dbReference type="EMBL" id="ML143390">
    <property type="protein sequence ID" value="TBU33807.1"/>
    <property type="molecule type" value="Genomic_DNA"/>
</dbReference>
<proteinExistence type="predicted"/>
<evidence type="ECO:0000256" key="1">
    <source>
        <dbReference type="SAM" id="Phobius"/>
    </source>
</evidence>
<feature type="transmembrane region" description="Helical" evidence="1">
    <location>
        <begin position="82"/>
        <end position="104"/>
    </location>
</feature>
<feature type="domain" description="DUF6533" evidence="2">
    <location>
        <begin position="49"/>
        <end position="93"/>
    </location>
</feature>
<keyword evidence="1" id="KW-0472">Membrane</keyword>
<sequence>MVPSIPSRWWWRNIRSLLSAPPGSGSESTMSESIAEVAAAQEALSISKYFDLSSATLYIYDHLISLDSEIELFWRRRAFASALFLLNRYLTLFCMLAQFTIFIIPPPA</sequence>
<evidence type="ECO:0000259" key="2">
    <source>
        <dbReference type="Pfam" id="PF20151"/>
    </source>
</evidence>
<dbReference type="Pfam" id="PF20151">
    <property type="entry name" value="DUF6533"/>
    <property type="match status" value="1"/>
</dbReference>
<gene>
    <name evidence="3" type="ORF">BD311DRAFT_748019</name>
</gene>
<dbReference type="AlphaFoldDB" id="A0A4Q9N1N8"/>
<dbReference type="OrthoDB" id="2745134at2759"/>
<reference evidence="3" key="1">
    <citation type="submission" date="2019-01" db="EMBL/GenBank/DDBJ databases">
        <title>Draft genome sequences of three monokaryotic isolates of the white-rot basidiomycete fungus Dichomitus squalens.</title>
        <authorList>
            <consortium name="DOE Joint Genome Institute"/>
            <person name="Lopez S.C."/>
            <person name="Andreopoulos B."/>
            <person name="Pangilinan J."/>
            <person name="Lipzen A."/>
            <person name="Riley R."/>
            <person name="Ahrendt S."/>
            <person name="Ng V."/>
            <person name="Barry K."/>
            <person name="Daum C."/>
            <person name="Grigoriev I.V."/>
            <person name="Hilden K.S."/>
            <person name="Makela M.R."/>
            <person name="de Vries R.P."/>
        </authorList>
    </citation>
    <scope>NUCLEOTIDE SEQUENCE [LARGE SCALE GENOMIC DNA]</scope>
    <source>
        <strain evidence="3">OM18370.1</strain>
    </source>
</reference>